<name>A0AB35U5K3_9FIRM</name>
<feature type="domain" description="SIS" evidence="5">
    <location>
        <begin position="123"/>
        <end position="264"/>
    </location>
</feature>
<evidence type="ECO:0000259" key="4">
    <source>
        <dbReference type="PROSITE" id="PS51071"/>
    </source>
</evidence>
<dbReference type="InterPro" id="IPR000281">
    <property type="entry name" value="HTH_RpiR"/>
</dbReference>
<evidence type="ECO:0000256" key="1">
    <source>
        <dbReference type="ARBA" id="ARBA00023015"/>
    </source>
</evidence>
<comment type="caution">
    <text evidence="6">The sequence shown here is derived from an EMBL/GenBank/DDBJ whole genome shotgun (WGS) entry which is preliminary data.</text>
</comment>
<keyword evidence="1" id="KW-0805">Transcription regulation</keyword>
<dbReference type="InterPro" id="IPR047640">
    <property type="entry name" value="RpiR-like"/>
</dbReference>
<dbReference type="RefSeq" id="WP_370595604.1">
    <property type="nucleotide sequence ID" value="NZ_JALBUR010000004.1"/>
</dbReference>
<dbReference type="Proteomes" id="UP001286174">
    <property type="component" value="Unassembled WGS sequence"/>
</dbReference>
<dbReference type="GO" id="GO:0003700">
    <property type="term" value="F:DNA-binding transcription factor activity"/>
    <property type="evidence" value="ECO:0007669"/>
    <property type="project" value="InterPro"/>
</dbReference>
<dbReference type="InterPro" id="IPR009057">
    <property type="entry name" value="Homeodomain-like_sf"/>
</dbReference>
<proteinExistence type="predicted"/>
<dbReference type="InterPro" id="IPR036388">
    <property type="entry name" value="WH-like_DNA-bd_sf"/>
</dbReference>
<dbReference type="InterPro" id="IPR035472">
    <property type="entry name" value="RpiR-like_SIS"/>
</dbReference>
<dbReference type="PANTHER" id="PTHR30514">
    <property type="entry name" value="GLUCOKINASE"/>
    <property type="match status" value="1"/>
</dbReference>
<feature type="domain" description="HTH rpiR-type" evidence="4">
    <location>
        <begin position="1"/>
        <end position="76"/>
    </location>
</feature>
<accession>A0AB35U5K3</accession>
<evidence type="ECO:0000313" key="7">
    <source>
        <dbReference type="Proteomes" id="UP001286174"/>
    </source>
</evidence>
<dbReference type="GO" id="GO:0097367">
    <property type="term" value="F:carbohydrate derivative binding"/>
    <property type="evidence" value="ECO:0007669"/>
    <property type="project" value="InterPro"/>
</dbReference>
<protein>
    <submittedName>
        <fullName evidence="6">MurR/RpiR family transcriptional regulator</fullName>
    </submittedName>
</protein>
<evidence type="ECO:0000256" key="2">
    <source>
        <dbReference type="ARBA" id="ARBA00023125"/>
    </source>
</evidence>
<evidence type="ECO:0000256" key="3">
    <source>
        <dbReference type="ARBA" id="ARBA00023163"/>
    </source>
</evidence>
<dbReference type="InterPro" id="IPR001347">
    <property type="entry name" value="SIS_dom"/>
</dbReference>
<keyword evidence="2" id="KW-0238">DNA-binding</keyword>
<dbReference type="Gene3D" id="3.40.50.10490">
    <property type="entry name" value="Glucose-6-phosphate isomerase like protein, domain 1"/>
    <property type="match status" value="1"/>
</dbReference>
<dbReference type="AlphaFoldDB" id="A0AB35U5K3"/>
<dbReference type="EMBL" id="JALBUR010000004">
    <property type="protein sequence ID" value="MDX8419057.1"/>
    <property type="molecule type" value="Genomic_DNA"/>
</dbReference>
<gene>
    <name evidence="6" type="ORF">MOZ60_02995</name>
</gene>
<dbReference type="Gene3D" id="1.10.10.10">
    <property type="entry name" value="Winged helix-like DNA-binding domain superfamily/Winged helix DNA-binding domain"/>
    <property type="match status" value="1"/>
</dbReference>
<organism evidence="6 7">
    <name type="scientific">Grylomicrobium aquisgranensis</name>
    <dbReference type="NCBI Taxonomy" id="2926318"/>
    <lineage>
        <taxon>Bacteria</taxon>
        <taxon>Bacillati</taxon>
        <taxon>Bacillota</taxon>
        <taxon>Erysipelotrichia</taxon>
        <taxon>Erysipelotrichales</taxon>
        <taxon>Erysipelotrichaceae</taxon>
        <taxon>Grylomicrobium</taxon>
    </lineage>
</organism>
<dbReference type="PROSITE" id="PS51071">
    <property type="entry name" value="HTH_RPIR"/>
    <property type="match status" value="1"/>
</dbReference>
<dbReference type="PROSITE" id="PS51464">
    <property type="entry name" value="SIS"/>
    <property type="match status" value="1"/>
</dbReference>
<dbReference type="SUPFAM" id="SSF46689">
    <property type="entry name" value="Homeodomain-like"/>
    <property type="match status" value="1"/>
</dbReference>
<dbReference type="Pfam" id="PF01418">
    <property type="entry name" value="HTH_6"/>
    <property type="match status" value="1"/>
</dbReference>
<dbReference type="InterPro" id="IPR046348">
    <property type="entry name" value="SIS_dom_sf"/>
</dbReference>
<dbReference type="Pfam" id="PF01380">
    <property type="entry name" value="SIS"/>
    <property type="match status" value="1"/>
</dbReference>
<dbReference type="SUPFAM" id="SSF53697">
    <property type="entry name" value="SIS domain"/>
    <property type="match status" value="1"/>
</dbReference>
<keyword evidence="7" id="KW-1185">Reference proteome</keyword>
<dbReference type="CDD" id="cd05013">
    <property type="entry name" value="SIS_RpiR"/>
    <property type="match status" value="1"/>
</dbReference>
<dbReference type="GO" id="GO:0003677">
    <property type="term" value="F:DNA binding"/>
    <property type="evidence" value="ECO:0007669"/>
    <property type="project" value="UniProtKB-KW"/>
</dbReference>
<evidence type="ECO:0000313" key="6">
    <source>
        <dbReference type="EMBL" id="MDX8419057.1"/>
    </source>
</evidence>
<evidence type="ECO:0000259" key="5">
    <source>
        <dbReference type="PROSITE" id="PS51464"/>
    </source>
</evidence>
<dbReference type="PANTHER" id="PTHR30514:SF10">
    <property type="entry name" value="MURR_RPIR FAMILY TRANSCRIPTIONAL REGULATOR"/>
    <property type="match status" value="1"/>
</dbReference>
<dbReference type="GO" id="GO:1901135">
    <property type="term" value="P:carbohydrate derivative metabolic process"/>
    <property type="evidence" value="ECO:0007669"/>
    <property type="project" value="InterPro"/>
</dbReference>
<keyword evidence="3" id="KW-0804">Transcription</keyword>
<reference evidence="6 7" key="1">
    <citation type="submission" date="2022-03" db="EMBL/GenBank/DDBJ databases">
        <title>Novel taxa within the pig intestine.</title>
        <authorList>
            <person name="Wylensek D."/>
            <person name="Bishof K."/>
            <person name="Afrizal A."/>
            <person name="Clavel T."/>
        </authorList>
    </citation>
    <scope>NUCLEOTIDE SEQUENCE [LARGE SCALE GENOMIC DNA]</scope>
    <source>
        <strain evidence="6 7">CLA-KB-P133</strain>
    </source>
</reference>
<sequence>MNLNTALKEKDGFSENEARIADYILSHKDAVLQMPIQKLARETYTSTSAIMRLCAKLQTSGYRQFKILYAQQLTENTNDAVDPNFPFSRYDSTSEIATSLANLSTETLRAARNTLSLEDMHKACLAIHNARQTAIFGVGDAYLAGLMFQARMIRAGTVCLATPVYGEQHHLAQTMHKEDCALFLSYSGTTRETVSCAQAARANHARLVCITANASSPLAKLCHVVLLLPAKENKFHRIASFFSEEAMTYYLNIMYACLYVMDYDAHIRKSID</sequence>